<reference evidence="1 2" key="1">
    <citation type="journal article" date="2015" name="Int. J. Syst. Evol. Microbiol.">
        <title>Erythrobacter atlanticus sp. nov., a bacterium from ocean sediment able to degrade polycyclic aromatic hydrocarbons.</title>
        <authorList>
            <person name="Zhuang L."/>
            <person name="Liu Y."/>
            <person name="Wang L."/>
            <person name="Wang W."/>
            <person name="Shao Z."/>
        </authorList>
    </citation>
    <scope>NUCLEOTIDE SEQUENCE [LARGE SCALE GENOMIC DNA]</scope>
    <source>
        <strain evidence="2">s21-N3</strain>
    </source>
</reference>
<dbReference type="Proteomes" id="UP000059113">
    <property type="component" value="Chromosome"/>
</dbReference>
<name>A0A168LZX8_9SPHN</name>
<evidence type="ECO:0000313" key="2">
    <source>
        <dbReference type="Proteomes" id="UP000059113"/>
    </source>
</evidence>
<dbReference type="EMBL" id="CP011310">
    <property type="protein sequence ID" value="ANC50323.1"/>
    <property type="molecule type" value="Genomic_DNA"/>
</dbReference>
<evidence type="ECO:0000313" key="1">
    <source>
        <dbReference type="EMBL" id="ANC50323.1"/>
    </source>
</evidence>
<gene>
    <name evidence="1" type="ORF">CP97_14637</name>
</gene>
<dbReference type="KEGG" id="ery:CP97_14637"/>
<organism evidence="1 2">
    <name type="scientific">Aurantiacibacter atlanticus</name>
    <dbReference type="NCBI Taxonomy" id="1648404"/>
    <lineage>
        <taxon>Bacteria</taxon>
        <taxon>Pseudomonadati</taxon>
        <taxon>Pseudomonadota</taxon>
        <taxon>Alphaproteobacteria</taxon>
        <taxon>Sphingomonadales</taxon>
        <taxon>Erythrobacteraceae</taxon>
        <taxon>Aurantiacibacter</taxon>
    </lineage>
</organism>
<dbReference type="AlphaFoldDB" id="A0A168LZX8"/>
<dbReference type="STRING" id="1648404.CP97_14637"/>
<proteinExistence type="predicted"/>
<accession>A0A168LZX8</accession>
<sequence>MGREHAVISAVSRPHGAPLSYTPLAQAIFYTVNFTNHSGTYDGV</sequence>
<protein>
    <submittedName>
        <fullName evidence="1">Uncharacterized protein</fullName>
    </submittedName>
</protein>
<reference evidence="2" key="2">
    <citation type="submission" date="2015-04" db="EMBL/GenBank/DDBJ databases">
        <title>The complete genome sequence of Erythrobacter sp. s21-N3.</title>
        <authorList>
            <person name="Zhuang L."/>
            <person name="Liu Y."/>
            <person name="Shao Z."/>
        </authorList>
    </citation>
    <scope>NUCLEOTIDE SEQUENCE [LARGE SCALE GENOMIC DNA]</scope>
    <source>
        <strain evidence="2">s21-N3</strain>
    </source>
</reference>
<keyword evidence="2" id="KW-1185">Reference proteome</keyword>